<gene>
    <name evidence="2" type="ORF">ACFQ2J_05335</name>
</gene>
<feature type="transmembrane region" description="Helical" evidence="1">
    <location>
        <begin position="73"/>
        <end position="92"/>
    </location>
</feature>
<evidence type="ECO:0000256" key="1">
    <source>
        <dbReference type="SAM" id="Phobius"/>
    </source>
</evidence>
<feature type="transmembrane region" description="Helical" evidence="1">
    <location>
        <begin position="34"/>
        <end position="53"/>
    </location>
</feature>
<evidence type="ECO:0000313" key="2">
    <source>
        <dbReference type="EMBL" id="MFD1018621.1"/>
    </source>
</evidence>
<comment type="caution">
    <text evidence="2">The sequence shown here is derived from an EMBL/GenBank/DDBJ whole genome shotgun (WGS) entry which is preliminary data.</text>
</comment>
<keyword evidence="3" id="KW-1185">Reference proteome</keyword>
<accession>A0ABW3KZU3</accession>
<dbReference type="Proteomes" id="UP001596990">
    <property type="component" value="Unassembled WGS sequence"/>
</dbReference>
<keyword evidence="1" id="KW-0472">Membrane</keyword>
<dbReference type="EMBL" id="JBHTKL010000001">
    <property type="protein sequence ID" value="MFD1018621.1"/>
    <property type="molecule type" value="Genomic_DNA"/>
</dbReference>
<proteinExistence type="predicted"/>
<sequence>MKTNPKVFFGFGILFSLFAAFFFFIGIAAGEEPIPQSFIMISMAIMAFCLSYLQPHFKEKDERMKRIREKGMFYSYFALLVYYMVLSLGLQLDLMQMTAIMVVNLMIALTISTVFISMVIVAKTH</sequence>
<keyword evidence="1" id="KW-1133">Transmembrane helix</keyword>
<feature type="transmembrane region" description="Helical" evidence="1">
    <location>
        <begin position="7"/>
        <end position="28"/>
    </location>
</feature>
<evidence type="ECO:0000313" key="3">
    <source>
        <dbReference type="Proteomes" id="UP001596990"/>
    </source>
</evidence>
<feature type="transmembrane region" description="Helical" evidence="1">
    <location>
        <begin position="98"/>
        <end position="122"/>
    </location>
</feature>
<protein>
    <submittedName>
        <fullName evidence="2">Permease</fullName>
    </submittedName>
</protein>
<name>A0ABW3KZU3_9BACI</name>
<reference evidence="3" key="1">
    <citation type="journal article" date="2019" name="Int. J. Syst. Evol. Microbiol.">
        <title>The Global Catalogue of Microorganisms (GCM) 10K type strain sequencing project: providing services to taxonomists for standard genome sequencing and annotation.</title>
        <authorList>
            <consortium name="The Broad Institute Genomics Platform"/>
            <consortium name="The Broad Institute Genome Sequencing Center for Infectious Disease"/>
            <person name="Wu L."/>
            <person name="Ma J."/>
        </authorList>
    </citation>
    <scope>NUCLEOTIDE SEQUENCE [LARGE SCALE GENOMIC DNA]</scope>
    <source>
        <strain evidence="3">CCUG 56607</strain>
    </source>
</reference>
<organism evidence="2 3">
    <name type="scientific">Thalassobacillus hwangdonensis</name>
    <dbReference type="NCBI Taxonomy" id="546108"/>
    <lineage>
        <taxon>Bacteria</taxon>
        <taxon>Bacillati</taxon>
        <taxon>Bacillota</taxon>
        <taxon>Bacilli</taxon>
        <taxon>Bacillales</taxon>
        <taxon>Bacillaceae</taxon>
        <taxon>Thalassobacillus</taxon>
    </lineage>
</organism>
<keyword evidence="1" id="KW-0812">Transmembrane</keyword>
<dbReference type="RefSeq" id="WP_386057260.1">
    <property type="nucleotide sequence ID" value="NZ_JBHTKL010000001.1"/>
</dbReference>